<reference evidence="3 4" key="1">
    <citation type="journal article" date="2024" name="G3 (Bethesda)">
        <title>Genome assembly of Hibiscus sabdariffa L. provides insights into metabolisms of medicinal natural products.</title>
        <authorList>
            <person name="Kim T."/>
        </authorList>
    </citation>
    <scope>NUCLEOTIDE SEQUENCE [LARGE SCALE GENOMIC DNA]</scope>
    <source>
        <strain evidence="3">TK-2024</strain>
        <tissue evidence="3">Old leaves</tissue>
    </source>
</reference>
<organism evidence="3 4">
    <name type="scientific">Hibiscus sabdariffa</name>
    <name type="common">roselle</name>
    <dbReference type="NCBI Taxonomy" id="183260"/>
    <lineage>
        <taxon>Eukaryota</taxon>
        <taxon>Viridiplantae</taxon>
        <taxon>Streptophyta</taxon>
        <taxon>Embryophyta</taxon>
        <taxon>Tracheophyta</taxon>
        <taxon>Spermatophyta</taxon>
        <taxon>Magnoliopsida</taxon>
        <taxon>eudicotyledons</taxon>
        <taxon>Gunneridae</taxon>
        <taxon>Pentapetalae</taxon>
        <taxon>rosids</taxon>
        <taxon>malvids</taxon>
        <taxon>Malvales</taxon>
        <taxon>Malvaceae</taxon>
        <taxon>Malvoideae</taxon>
        <taxon>Hibiscus</taxon>
    </lineage>
</organism>
<feature type="chain" id="PRO_5046028256" evidence="2">
    <location>
        <begin position="23"/>
        <end position="134"/>
    </location>
</feature>
<protein>
    <submittedName>
        <fullName evidence="3">Uncharacterized protein</fullName>
    </submittedName>
</protein>
<dbReference type="PANTHER" id="PTHR37189:SF4">
    <property type="entry name" value="TRANSMEMBRANE PROTEIN"/>
    <property type="match status" value="1"/>
</dbReference>
<gene>
    <name evidence="3" type="ORF">V6N11_048239</name>
</gene>
<keyword evidence="2" id="KW-0732">Signal</keyword>
<keyword evidence="4" id="KW-1185">Reference proteome</keyword>
<evidence type="ECO:0000256" key="1">
    <source>
        <dbReference type="SAM" id="Phobius"/>
    </source>
</evidence>
<dbReference type="PANTHER" id="PTHR37189">
    <property type="entry name" value="CONCANAVALIN A-LIKE LECTIN/GLUCANASE DOMAIN-CONTAINING PROTEIN-RELATED"/>
    <property type="match status" value="1"/>
</dbReference>
<feature type="signal peptide" evidence="2">
    <location>
        <begin position="1"/>
        <end position="22"/>
    </location>
</feature>
<evidence type="ECO:0000313" key="4">
    <source>
        <dbReference type="Proteomes" id="UP001396334"/>
    </source>
</evidence>
<proteinExistence type="predicted"/>
<evidence type="ECO:0000256" key="2">
    <source>
        <dbReference type="SAM" id="SignalP"/>
    </source>
</evidence>
<comment type="caution">
    <text evidence="3">The sequence shown here is derived from an EMBL/GenBank/DDBJ whole genome shotgun (WGS) entry which is preliminary data.</text>
</comment>
<sequence>MTAYLLLITTVIAVVLIGESRGRELRPSDHGLEYQSLPPTGLKSAEMKSFFGATSKSSSKPSTVALPKAMNSNDTWWWRGKSHLRLRQVLLLGSLICGVTGVALLVASGIIYVLKIRSSPPPTKNNNCLVTISN</sequence>
<dbReference type="EMBL" id="JBBPBN010000050">
    <property type="protein sequence ID" value="KAK8992143.1"/>
    <property type="molecule type" value="Genomic_DNA"/>
</dbReference>
<accession>A0ABR2PUN3</accession>
<evidence type="ECO:0000313" key="3">
    <source>
        <dbReference type="EMBL" id="KAK8992143.1"/>
    </source>
</evidence>
<keyword evidence="1" id="KW-0472">Membrane</keyword>
<keyword evidence="1" id="KW-1133">Transmembrane helix</keyword>
<keyword evidence="1" id="KW-0812">Transmembrane</keyword>
<dbReference type="Proteomes" id="UP001396334">
    <property type="component" value="Unassembled WGS sequence"/>
</dbReference>
<feature type="transmembrane region" description="Helical" evidence="1">
    <location>
        <begin position="89"/>
        <end position="114"/>
    </location>
</feature>
<name>A0ABR2PUN3_9ROSI</name>